<dbReference type="Pfam" id="PF10537">
    <property type="entry name" value="WAC_Acf1_DNA_bd"/>
    <property type="match status" value="1"/>
</dbReference>
<organism evidence="6 7">
    <name type="scientific">Taenia crassiceps</name>
    <dbReference type="NCBI Taxonomy" id="6207"/>
    <lineage>
        <taxon>Eukaryota</taxon>
        <taxon>Metazoa</taxon>
        <taxon>Spiralia</taxon>
        <taxon>Lophotrochozoa</taxon>
        <taxon>Platyhelminthes</taxon>
        <taxon>Cestoda</taxon>
        <taxon>Eucestoda</taxon>
        <taxon>Cyclophyllidea</taxon>
        <taxon>Taeniidae</taxon>
        <taxon>Taenia</taxon>
    </lineage>
</organism>
<comment type="caution">
    <text evidence="6">The sequence shown here is derived from an EMBL/GenBank/DDBJ whole genome shotgun (WGS) entry which is preliminary data.</text>
</comment>
<proteinExistence type="predicted"/>
<evidence type="ECO:0000313" key="7">
    <source>
        <dbReference type="Proteomes" id="UP001651158"/>
    </source>
</evidence>
<dbReference type="InterPro" id="IPR028941">
    <property type="entry name" value="WHIM2_dom"/>
</dbReference>
<feature type="compositionally biased region" description="Acidic residues" evidence="4">
    <location>
        <begin position="1602"/>
        <end position="1611"/>
    </location>
</feature>
<keyword evidence="2 3" id="KW-0539">Nucleus</keyword>
<dbReference type="PANTHER" id="PTHR46510">
    <property type="entry name" value="BROMODOMAIN ADJACENT TO ZINC FINGER DOMAIN PROTEIN 1A"/>
    <property type="match status" value="1"/>
</dbReference>
<feature type="compositionally biased region" description="Basic residues" evidence="4">
    <location>
        <begin position="1666"/>
        <end position="1676"/>
    </location>
</feature>
<evidence type="ECO:0000256" key="1">
    <source>
        <dbReference type="ARBA" id="ARBA00004123"/>
    </source>
</evidence>
<dbReference type="InterPro" id="IPR047171">
    <property type="entry name" value="BAZ1A"/>
</dbReference>
<accession>A0ABR4Q6H1</accession>
<feature type="compositionally biased region" description="Polar residues" evidence="4">
    <location>
        <begin position="1682"/>
        <end position="1691"/>
    </location>
</feature>
<feature type="domain" description="WAC" evidence="5">
    <location>
        <begin position="22"/>
        <end position="128"/>
    </location>
</feature>
<evidence type="ECO:0000259" key="5">
    <source>
        <dbReference type="PROSITE" id="PS51136"/>
    </source>
</evidence>
<evidence type="ECO:0000256" key="3">
    <source>
        <dbReference type="PROSITE-ProRule" id="PRU00475"/>
    </source>
</evidence>
<feature type="region of interest" description="Disordered" evidence="4">
    <location>
        <begin position="1569"/>
        <end position="1615"/>
    </location>
</feature>
<feature type="region of interest" description="Disordered" evidence="4">
    <location>
        <begin position="1423"/>
        <end position="1478"/>
    </location>
</feature>
<dbReference type="Pfam" id="PF15613">
    <property type="entry name" value="WSD"/>
    <property type="match status" value="1"/>
</dbReference>
<comment type="subcellular location">
    <subcellularLocation>
        <location evidence="1 3">Nucleus</location>
    </subcellularLocation>
</comment>
<name>A0ABR4Q6H1_9CEST</name>
<gene>
    <name evidence="6" type="ORF">TcWFU_002086</name>
</gene>
<protein>
    <submittedName>
        <fullName evidence="6">Bromodomain adjacent to zinc finger domain protein 1A</fullName>
    </submittedName>
</protein>
<dbReference type="EMBL" id="JAKROA010000009">
    <property type="protein sequence ID" value="KAL5105114.1"/>
    <property type="molecule type" value="Genomic_DNA"/>
</dbReference>
<feature type="compositionally biased region" description="Polar residues" evidence="4">
    <location>
        <begin position="1653"/>
        <end position="1665"/>
    </location>
</feature>
<dbReference type="Proteomes" id="UP001651158">
    <property type="component" value="Unassembled WGS sequence"/>
</dbReference>
<dbReference type="PROSITE" id="PS51136">
    <property type="entry name" value="WAC"/>
    <property type="match status" value="1"/>
</dbReference>
<dbReference type="PANTHER" id="PTHR46510:SF1">
    <property type="entry name" value="BROMODOMAIN ADJACENT TO ZINC FINGER DOMAIN PROTEIN 1A"/>
    <property type="match status" value="1"/>
</dbReference>
<feature type="compositionally biased region" description="Basic and acidic residues" evidence="4">
    <location>
        <begin position="1590"/>
        <end position="1601"/>
    </location>
</feature>
<evidence type="ECO:0000256" key="2">
    <source>
        <dbReference type="ARBA" id="ARBA00023242"/>
    </source>
</evidence>
<dbReference type="InterPro" id="IPR013136">
    <property type="entry name" value="WSTF_Acf1_Cbp146"/>
</dbReference>
<sequence length="1764" mass="191404">MPLLNGEPFVKQQPPPDLQPEEEIFFSPITFEVFRNYDDFFERTIQLNSMVWGCSFCGMHNLNYREAMACEEGDRTRLAAFGVGLSRGLLHIMLHARRRRLADLVDVLLAFTTSRFFVGEELCLRRSDVTVNSEPSVVVERVILPPPKLKPEDSENEKPPAMPDPKLIKYVVHGIDHQINSNSSTDSNPTLILPHSALHRPPQNFLTRDRIKSFIRQTGKLENQFFVPRESMLRYFDLYPLGSLKWADVFTEPDLPWSDIVIPRIVTGREKMLMVSKEGSNAASKKTGNASVTIKSVGISVNNHSLSEIGTNIHRLTRIERADLERTWSLLRKRDDLDLSDLVPLPPLTPLRLRRFIPPEDFGVCLQVYEFFHVFGGFLHLPVPGAARQVVKGESGKSPVVMNEGNDEGGGGCGGITWETLEDVLFSQDPMGPFADVLFGLLCAIRRLESETNGRQLPPTAEAAAASTVSAIATLEAGLPLASAGFLTGLGCSQEYTTVLADTLTTASGSALAAIFHATAEATRQCELVGLAPIHSALTSRAERAAATVAVGGVSVVAPPEGGTNSSRSWAVRASALAVALGGASLPPLDRAGLAEALWLHITTAPAKTGGWRGSIWGGTRPLDDPCVDLMRSNREIVDNLRSIPLYIWPLHDRLALIVSLMDEVLLQPQLRERMEAASEGLRRLRLQLRGVQAERYKFYGGNANIANMLYGFSPSTLISTSDNWLTGTPPILRNSMNRPRRKTIEAAKAKIAAEFNYAKGGCMELDGQKAGLGADGETPSGMGLQLPPINAISTELEKTEHALWYSVLRTARRFSMIPLGQDRIYRRYWLVPSLPAILVEDTLQEASASPLPFASPIKSEGGALQAPPSAVLRVRGRQVGAGTALGASAVEAARNLQCAIEQLCASAEMEDEHWQNPRLLDRDSLLSQLAIDLPANRENLTLDQLKALIHPARRGNAQVDVDHPAVVQVEELQRNLPRWSLLLPLPPEGGAEAVEMDTKEGRYAGSRRAIDQLEASLNPRGTRESHLRKAVCQLRPILITAVAECPVEVLAVPEEVKEEGNESPPTKDTLSILLAWLETAVHGVAMRLGVPLAKLEEGAKALKMGDRDEIESGDESTNLSSDETCQRQKLCQLAQMILALGNIVGPRRLAAPLSADDRSLRGALPSTTSLASLDEVSASSPTSTPHALSGFDVSTVSGATTGFQRWCKCVRSATTTAQLHLLLRALERSVRKANRGGRGVPAAIGSYATRFRLPEIRCTACRGPPDETSVSGGAGSGVAAFCLCGGCACPFHQDCLLNSLSRQSSRSSSTVNRTNAYRGARAPDAASIAALSCLYSLMPCHINTTAAARQDCLKSALLLCQRCRRLAGGCGGGAGTGEEEHFAEPLPDELLEAVELKEMIDEGGQCVEEENGDEEEGEIVEGIQDREGQMGDTNGEPSAKSRSITSIPMRGRSSLNGVPTARRGHGRRSRGSFSLRYALGAAPRGRSAKRPRYLEDYEGDELEEGGDQLNSLTMGTKATKVEDVYADDDVLYEDEVEAYGDLKPRYKARRGGLSNRVGRVSVAIGVPRKRGRPSKVAAATPVRQSSSLKSDDAAVSREKAENEEEYDDTSCEVSSCPVRSQQAAERLLAEVSALSAARPLLRCALSKTCQSESPSEQLVQTQGQQRRRNSARPRRSATLPDCSSPTKSPSVSGLLAYDLESLRDLLAQGNLPGGPAQVVSQLRLLTQHWTSSNRPGSRLHGCALDVSAFLEKRLRELTENRPT</sequence>
<evidence type="ECO:0000256" key="4">
    <source>
        <dbReference type="SAM" id="MobiDB-lite"/>
    </source>
</evidence>
<keyword evidence="7" id="KW-1185">Reference proteome</keyword>
<evidence type="ECO:0000313" key="6">
    <source>
        <dbReference type="EMBL" id="KAL5105114.1"/>
    </source>
</evidence>
<reference evidence="6 7" key="1">
    <citation type="journal article" date="2022" name="Front. Cell. Infect. Microbiol.">
        <title>The Genomes of Two Strains of Taenia crassiceps the Animal Model for the Study of Human Cysticercosis.</title>
        <authorList>
            <person name="Bobes R.J."/>
            <person name="Estrada K."/>
            <person name="Rios-Valencia D.G."/>
            <person name="Calderon-Gallegos A."/>
            <person name="de la Torre P."/>
            <person name="Carrero J.C."/>
            <person name="Sanchez-Flores A."/>
            <person name="Laclette J.P."/>
        </authorList>
    </citation>
    <scope>NUCLEOTIDE SEQUENCE [LARGE SCALE GENOMIC DNA]</scope>
    <source>
        <tissue evidence="6">Peritoneal cavity of infected mice</tissue>
    </source>
</reference>
<feature type="compositionally biased region" description="Polar residues" evidence="4">
    <location>
        <begin position="1432"/>
        <end position="1447"/>
    </location>
</feature>
<feature type="region of interest" description="Disordered" evidence="4">
    <location>
        <begin position="1653"/>
        <end position="1691"/>
    </location>
</feature>